<gene>
    <name evidence="2" type="ORF">Cba03nite_28970</name>
</gene>
<keyword evidence="1" id="KW-1133">Transmembrane helix</keyword>
<keyword evidence="1" id="KW-0812">Transmembrane</keyword>
<evidence type="ECO:0000313" key="2">
    <source>
        <dbReference type="EMBL" id="GIF81548.1"/>
    </source>
</evidence>
<dbReference type="EMBL" id="BONF01000014">
    <property type="protein sequence ID" value="GIF81548.1"/>
    <property type="molecule type" value="Genomic_DNA"/>
</dbReference>
<comment type="caution">
    <text evidence="2">The sequence shown here is derived from an EMBL/GenBank/DDBJ whole genome shotgun (WGS) entry which is preliminary data.</text>
</comment>
<dbReference type="Proteomes" id="UP000601223">
    <property type="component" value="Unassembled WGS sequence"/>
</dbReference>
<name>A0A8J3JIX9_9ACTN</name>
<evidence type="ECO:0000256" key="1">
    <source>
        <dbReference type="SAM" id="Phobius"/>
    </source>
</evidence>
<keyword evidence="3" id="KW-1185">Reference proteome</keyword>
<keyword evidence="1" id="KW-0472">Membrane</keyword>
<feature type="transmembrane region" description="Helical" evidence="1">
    <location>
        <begin position="12"/>
        <end position="37"/>
    </location>
</feature>
<sequence length="44" mass="4723">MEKKKPLKERAAVRVTGAIVTAATLLTTLYTIAAPMIQNDPKAP</sequence>
<proteinExistence type="predicted"/>
<evidence type="ECO:0000313" key="3">
    <source>
        <dbReference type="Proteomes" id="UP000601223"/>
    </source>
</evidence>
<protein>
    <submittedName>
        <fullName evidence="2">Uncharacterized protein</fullName>
    </submittedName>
</protein>
<dbReference type="AlphaFoldDB" id="A0A8J3JIX9"/>
<accession>A0A8J3JIX9</accession>
<reference evidence="2 3" key="1">
    <citation type="submission" date="2021-01" db="EMBL/GenBank/DDBJ databases">
        <title>Whole genome shotgun sequence of Catellatospora bangladeshensis NBRC 107357.</title>
        <authorList>
            <person name="Komaki H."/>
            <person name="Tamura T."/>
        </authorList>
    </citation>
    <scope>NUCLEOTIDE SEQUENCE [LARGE SCALE GENOMIC DNA]</scope>
    <source>
        <strain evidence="2 3">NBRC 107357</strain>
    </source>
</reference>
<dbReference type="RefSeq" id="WP_275411588.1">
    <property type="nucleotide sequence ID" value="NZ_BONF01000014.1"/>
</dbReference>
<organism evidence="2 3">
    <name type="scientific">Catellatospora bangladeshensis</name>
    <dbReference type="NCBI Taxonomy" id="310355"/>
    <lineage>
        <taxon>Bacteria</taxon>
        <taxon>Bacillati</taxon>
        <taxon>Actinomycetota</taxon>
        <taxon>Actinomycetes</taxon>
        <taxon>Micromonosporales</taxon>
        <taxon>Micromonosporaceae</taxon>
        <taxon>Catellatospora</taxon>
    </lineage>
</organism>